<evidence type="ECO:0000256" key="1">
    <source>
        <dbReference type="ARBA" id="ARBA00004123"/>
    </source>
</evidence>
<evidence type="ECO:0008006" key="10">
    <source>
        <dbReference type="Google" id="ProtNLM"/>
    </source>
</evidence>
<feature type="compositionally biased region" description="Polar residues" evidence="7">
    <location>
        <begin position="442"/>
        <end position="454"/>
    </location>
</feature>
<dbReference type="PANTHER" id="PTHR31845:SF10">
    <property type="entry name" value="ZN(II)2CYS6 TRANSCRIPTION FACTOR (EUROFUNG)"/>
    <property type="match status" value="1"/>
</dbReference>
<evidence type="ECO:0000256" key="4">
    <source>
        <dbReference type="ARBA" id="ARBA00023125"/>
    </source>
</evidence>
<dbReference type="GO" id="GO:0000976">
    <property type="term" value="F:transcription cis-regulatory region binding"/>
    <property type="evidence" value="ECO:0007669"/>
    <property type="project" value="TreeGrafter"/>
</dbReference>
<name>A0A317VHS6_9EURO</name>
<dbReference type="Proteomes" id="UP000247233">
    <property type="component" value="Unassembled WGS sequence"/>
</dbReference>
<reference evidence="8 9" key="1">
    <citation type="submission" date="2016-12" db="EMBL/GenBank/DDBJ databases">
        <title>The genomes of Aspergillus section Nigri reveals drivers in fungal speciation.</title>
        <authorList>
            <consortium name="DOE Joint Genome Institute"/>
            <person name="Vesth T.C."/>
            <person name="Nybo J."/>
            <person name="Theobald S."/>
            <person name="Brandl J."/>
            <person name="Frisvad J.C."/>
            <person name="Nielsen K.F."/>
            <person name="Lyhne E.K."/>
            <person name="Kogle M.E."/>
            <person name="Kuo A."/>
            <person name="Riley R."/>
            <person name="Clum A."/>
            <person name="Nolan M."/>
            <person name="Lipzen A."/>
            <person name="Salamov A."/>
            <person name="Henrissat B."/>
            <person name="Wiebenga A."/>
            <person name="De Vries R.P."/>
            <person name="Grigoriev I.V."/>
            <person name="Mortensen U.H."/>
            <person name="Andersen M.R."/>
            <person name="Baker S.E."/>
        </authorList>
    </citation>
    <scope>NUCLEOTIDE SEQUENCE [LARGE SCALE GENOMIC DNA]</scope>
    <source>
        <strain evidence="8 9">CBS 117.55</strain>
    </source>
</reference>
<evidence type="ECO:0000256" key="5">
    <source>
        <dbReference type="ARBA" id="ARBA00023163"/>
    </source>
</evidence>
<evidence type="ECO:0000256" key="3">
    <source>
        <dbReference type="ARBA" id="ARBA00023015"/>
    </source>
</evidence>
<accession>A0A317VHS6</accession>
<keyword evidence="9" id="KW-1185">Reference proteome</keyword>
<dbReference type="InterPro" id="IPR051089">
    <property type="entry name" value="prtT"/>
</dbReference>
<dbReference type="GO" id="GO:0005634">
    <property type="term" value="C:nucleus"/>
    <property type="evidence" value="ECO:0007669"/>
    <property type="project" value="UniProtKB-SubCell"/>
</dbReference>
<evidence type="ECO:0000313" key="8">
    <source>
        <dbReference type="EMBL" id="PWY73009.1"/>
    </source>
</evidence>
<keyword evidence="3" id="KW-0805">Transcription regulation</keyword>
<evidence type="ECO:0000256" key="7">
    <source>
        <dbReference type="SAM" id="MobiDB-lite"/>
    </source>
</evidence>
<comment type="subcellular location">
    <subcellularLocation>
        <location evidence="1">Nucleus</location>
    </subcellularLocation>
</comment>
<dbReference type="OrthoDB" id="5424793at2759"/>
<dbReference type="GeneID" id="37070491"/>
<keyword evidence="5" id="KW-0804">Transcription</keyword>
<keyword evidence="6" id="KW-0539">Nucleus</keyword>
<evidence type="ECO:0000256" key="6">
    <source>
        <dbReference type="ARBA" id="ARBA00023242"/>
    </source>
</evidence>
<dbReference type="PANTHER" id="PTHR31845">
    <property type="entry name" value="FINGER DOMAIN PROTEIN, PUTATIVE-RELATED"/>
    <property type="match status" value="1"/>
</dbReference>
<evidence type="ECO:0000313" key="9">
    <source>
        <dbReference type="Proteomes" id="UP000247233"/>
    </source>
</evidence>
<dbReference type="GO" id="GO:0000981">
    <property type="term" value="F:DNA-binding transcription factor activity, RNA polymerase II-specific"/>
    <property type="evidence" value="ECO:0007669"/>
    <property type="project" value="TreeGrafter"/>
</dbReference>
<feature type="region of interest" description="Disordered" evidence="7">
    <location>
        <begin position="432"/>
        <end position="468"/>
    </location>
</feature>
<organism evidence="8 9">
    <name type="scientific">Aspergillus heteromorphus CBS 117.55</name>
    <dbReference type="NCBI Taxonomy" id="1448321"/>
    <lineage>
        <taxon>Eukaryota</taxon>
        <taxon>Fungi</taxon>
        <taxon>Dikarya</taxon>
        <taxon>Ascomycota</taxon>
        <taxon>Pezizomycotina</taxon>
        <taxon>Eurotiomycetes</taxon>
        <taxon>Eurotiomycetidae</taxon>
        <taxon>Eurotiales</taxon>
        <taxon>Aspergillaceae</taxon>
        <taxon>Aspergillus</taxon>
        <taxon>Aspergillus subgen. Circumdati</taxon>
    </lineage>
</organism>
<dbReference type="AlphaFoldDB" id="A0A317VHS6"/>
<proteinExistence type="predicted"/>
<comment type="caution">
    <text evidence="8">The sequence shown here is derived from an EMBL/GenBank/DDBJ whole genome shotgun (WGS) entry which is preliminary data.</text>
</comment>
<dbReference type="RefSeq" id="XP_025396663.1">
    <property type="nucleotide sequence ID" value="XM_025548254.1"/>
</dbReference>
<dbReference type="EMBL" id="MSFL01000025">
    <property type="protein sequence ID" value="PWY73009.1"/>
    <property type="molecule type" value="Genomic_DNA"/>
</dbReference>
<evidence type="ECO:0000256" key="2">
    <source>
        <dbReference type="ARBA" id="ARBA00022833"/>
    </source>
</evidence>
<dbReference type="VEuPathDB" id="FungiDB:BO70DRAFT_431598"/>
<keyword evidence="2" id="KW-0862">Zinc</keyword>
<dbReference type="STRING" id="1448321.A0A317VHS6"/>
<keyword evidence="4" id="KW-0238">DNA-binding</keyword>
<sequence>MHRRVLGAQTPSDRLLENSSGSITNIAETSNTAACESKTGSFNISMKEAEELLSLFKLRRMYFPFVEVPNIASAASMASSRPFLLLAILTVCLVRKPFLQKRVDERFRRVLSERIVFHGEKSLDYVQGILIYIAWCPLHLRPLNNQISQFLQMLSTMISDLKLSQNVDDEASRNACLGTHNLCSLLSVSLGRRGDDPAYSYLKAALDANKTSGQPYDNRLRYSRLQVFFEETYRCQVNRGSDGCPIKTQQIVQETMESLRLDLQIFERMQGCDNVPLHLSAMSLKVNIAFMPFKVLDTKPGYKGHPKSSLVPPGQESYLLEHAYSCLTEIRVFFEYFLSIPADQYIHFSIREWCELVLTISSASHICFLSFSSMSPEWNDFRTKARSSVLIYVESLSHRMWTLSVSKPGDPPDKYFMFKSVLDIVLSTYASTTTPPPSQPSVTGETSSVTQSDPQEVAPPATTSSRCPMMNGSIRDSDFWQAMEQSDILYLESLGIGTNGQYAFASGAVGTDNLFDDAGDWPSIFSEWVNVSN</sequence>
<protein>
    <recommendedName>
        <fullName evidence="10">Transcription factor domain-containing protein</fullName>
    </recommendedName>
</protein>
<gene>
    <name evidence="8" type="ORF">BO70DRAFT_431598</name>
</gene>